<name>A0A133XQQ4_9ACTN</name>
<dbReference type="Gene3D" id="3.30.750.80">
    <property type="entry name" value="RNA methyltransferase domain (HRMD) like"/>
    <property type="match status" value="1"/>
</dbReference>
<dbReference type="SMART" id="SM00981">
    <property type="entry name" value="THUMP"/>
    <property type="match status" value="1"/>
</dbReference>
<dbReference type="PANTHER" id="PTHR47313">
    <property type="entry name" value="RIBOSOMAL RNA LARGE SUBUNIT METHYLTRANSFERASE K/L"/>
    <property type="match status" value="1"/>
</dbReference>
<evidence type="ECO:0000256" key="2">
    <source>
        <dbReference type="ARBA" id="ARBA00022679"/>
    </source>
</evidence>
<keyword evidence="2" id="KW-0808">Transferase</keyword>
<evidence type="ECO:0000256" key="3">
    <source>
        <dbReference type="ARBA" id="ARBA00022691"/>
    </source>
</evidence>
<dbReference type="RefSeq" id="WP_066306184.1">
    <property type="nucleotide sequence ID" value="NZ_KQ959516.1"/>
</dbReference>
<keyword evidence="8" id="KW-1185">Reference proteome</keyword>
<dbReference type="GO" id="GO:0070043">
    <property type="term" value="F:rRNA (guanine-N7-)-methyltransferase activity"/>
    <property type="evidence" value="ECO:0007669"/>
    <property type="project" value="TreeGrafter"/>
</dbReference>
<sequence>MECIATCPKGFEKLLALELKELHCTQIRPLTGQVSFGAELADAYRACMWSRLASRVLVMLARVGAANADELYQQIFDISWETHIPVDASIAVQAHGTNAELRNTQFIALRTKDAIVDRMLAKRAVRITTNPSDPDIRLVVRLHNNTAMVGLDISGEPLFKRGYELQDTRRRNKLGFLRPDYACALLAQAGWIDACQSATSDDTVPSLVVLYPGEGTLVCEATSIALGRAAGLLHARWGFDKWLLHDQACWKRIYNDAQQRAQRVQQTTEQPQQATQQTAPNKQFSIMAIDTREGWQTSVRHMLRSAGMFYEPTLMSAENFKEMTEVTTAAPAATTSSTAAVSTLPQQRLADQSICVADLSFLQNAKPAVEATMLSEFRALVPQLSTARTLGIIDPTNTTSDILQVQPLSTINILLGQTPSVLSCYNPADIQLHVPHITYKDGQQLPVFMQNSEQFAARLAKNYRLRKKWASRELISCYRVYDADLPDYAAAIDLYETLPQQPRRGIGSSKHPNSRASSRPSARPNNQPERWAVIAEYAAPKMINPAHAWQRLLDMLTITARICDIQPEHIFVKTRMRSKGGSQYAQTAGTQGAGARGARPITRLVDENGLLFEVNFDAALDTGLFLDHRDTRNMLRELAKKVPYNGYFCNLFSYTGSASCYVADGGVTNTVTVDMSKTYLDWAQRNMRCNGFADESHKFVQADVLKWVDEQRHSPNRYHLIFCDVPTFSNSARMRKRGWDVQRDHAELLISLSRMLAKDGVCVFSCNLRSFKLDEKALQKTGVSVEDISSNTIPEDFKRNPKIHRCFLVRRA</sequence>
<dbReference type="PANTHER" id="PTHR47313:SF1">
    <property type="entry name" value="RIBOSOMAL RNA LARGE SUBUNIT METHYLTRANSFERASE K_L"/>
    <property type="match status" value="1"/>
</dbReference>
<dbReference type="CDD" id="cd11715">
    <property type="entry name" value="THUMP_AdoMetMT"/>
    <property type="match status" value="1"/>
</dbReference>
<keyword evidence="4" id="KW-0694">RNA-binding</keyword>
<keyword evidence="1" id="KW-0489">Methyltransferase</keyword>
<dbReference type="CDD" id="cd02440">
    <property type="entry name" value="AdoMet_MTases"/>
    <property type="match status" value="1"/>
</dbReference>
<accession>A0A133XQQ4</accession>
<evidence type="ECO:0000259" key="6">
    <source>
        <dbReference type="PROSITE" id="PS51165"/>
    </source>
</evidence>
<dbReference type="InterPro" id="IPR004114">
    <property type="entry name" value="THUMP_dom"/>
</dbReference>
<evidence type="ECO:0000256" key="1">
    <source>
        <dbReference type="ARBA" id="ARBA00022603"/>
    </source>
</evidence>
<dbReference type="EMBL" id="LSCR01000040">
    <property type="protein sequence ID" value="KXB33254.1"/>
    <property type="molecule type" value="Genomic_DNA"/>
</dbReference>
<dbReference type="PATRIC" id="fig|1393034.3.peg.1195"/>
<dbReference type="GO" id="GO:0008990">
    <property type="term" value="F:rRNA (guanine-N2-)-methyltransferase activity"/>
    <property type="evidence" value="ECO:0007669"/>
    <property type="project" value="InterPro"/>
</dbReference>
<dbReference type="GO" id="GO:0003723">
    <property type="term" value="F:RNA binding"/>
    <property type="evidence" value="ECO:0007669"/>
    <property type="project" value="UniProtKB-UniRule"/>
</dbReference>
<dbReference type="InterPro" id="IPR017244">
    <property type="entry name" value="23SrRNA_methyltr_KL"/>
</dbReference>
<dbReference type="InterPro" id="IPR019614">
    <property type="entry name" value="SAM-dep_methyl-trfase"/>
</dbReference>
<evidence type="ECO:0000256" key="4">
    <source>
        <dbReference type="PROSITE-ProRule" id="PRU00529"/>
    </source>
</evidence>
<dbReference type="Gene3D" id="3.40.50.150">
    <property type="entry name" value="Vaccinia Virus protein VP39"/>
    <property type="match status" value="2"/>
</dbReference>
<feature type="domain" description="THUMP" evidence="6">
    <location>
        <begin position="42"/>
        <end position="153"/>
    </location>
</feature>
<dbReference type="OrthoDB" id="9809404at2"/>
<dbReference type="InterPro" id="IPR029063">
    <property type="entry name" value="SAM-dependent_MTases_sf"/>
</dbReference>
<dbReference type="Pfam" id="PF02926">
    <property type="entry name" value="THUMP"/>
    <property type="match status" value="1"/>
</dbReference>
<dbReference type="NCBIfam" id="NF008748">
    <property type="entry name" value="PRK11783.1"/>
    <property type="match status" value="1"/>
</dbReference>
<evidence type="ECO:0000313" key="7">
    <source>
        <dbReference type="EMBL" id="KXB33254.1"/>
    </source>
</evidence>
<gene>
    <name evidence="7" type="ORF">HMPREF3192_01226</name>
</gene>
<dbReference type="Gene3D" id="3.30.2130.30">
    <property type="match status" value="1"/>
</dbReference>
<feature type="compositionally biased region" description="Low complexity" evidence="5">
    <location>
        <begin position="514"/>
        <end position="526"/>
    </location>
</feature>
<protein>
    <submittedName>
        <fullName evidence="7">THUMP domain protein</fullName>
    </submittedName>
</protein>
<dbReference type="PIRSF" id="PIRSF037618">
    <property type="entry name" value="RNA_Mtase_bacteria_prd"/>
    <property type="match status" value="1"/>
</dbReference>
<feature type="region of interest" description="Disordered" evidence="5">
    <location>
        <begin position="501"/>
        <end position="527"/>
    </location>
</feature>
<dbReference type="InterPro" id="IPR054170">
    <property type="entry name" value="RlmL_1st"/>
</dbReference>
<dbReference type="Proteomes" id="UP000070675">
    <property type="component" value="Unassembled WGS sequence"/>
</dbReference>
<dbReference type="AlphaFoldDB" id="A0A133XQQ4"/>
<organism evidence="7 8">
    <name type="scientific">Atopobium deltae</name>
    <dbReference type="NCBI Taxonomy" id="1393034"/>
    <lineage>
        <taxon>Bacteria</taxon>
        <taxon>Bacillati</taxon>
        <taxon>Actinomycetota</taxon>
        <taxon>Coriobacteriia</taxon>
        <taxon>Coriobacteriales</taxon>
        <taxon>Atopobiaceae</taxon>
        <taxon>Atopobium</taxon>
    </lineage>
</organism>
<dbReference type="PROSITE" id="PS51165">
    <property type="entry name" value="THUMP"/>
    <property type="match status" value="1"/>
</dbReference>
<dbReference type="GO" id="GO:0005737">
    <property type="term" value="C:cytoplasm"/>
    <property type="evidence" value="ECO:0007669"/>
    <property type="project" value="InterPro"/>
</dbReference>
<dbReference type="Pfam" id="PF22020">
    <property type="entry name" value="RlmL_1st"/>
    <property type="match status" value="1"/>
</dbReference>
<evidence type="ECO:0000256" key="5">
    <source>
        <dbReference type="SAM" id="MobiDB-lite"/>
    </source>
</evidence>
<reference evidence="8" key="1">
    <citation type="submission" date="2016-01" db="EMBL/GenBank/DDBJ databases">
        <authorList>
            <person name="Mitreva M."/>
            <person name="Pepin K.H."/>
            <person name="Mihindukulasuriya K.A."/>
            <person name="Fulton R."/>
            <person name="Fronick C."/>
            <person name="O'Laughlin M."/>
            <person name="Miner T."/>
            <person name="Herter B."/>
            <person name="Rosa B.A."/>
            <person name="Cordes M."/>
            <person name="Tomlinson C."/>
            <person name="Wollam A."/>
            <person name="Palsikar V.B."/>
            <person name="Mardis E.R."/>
            <person name="Wilson R.K."/>
        </authorList>
    </citation>
    <scope>NUCLEOTIDE SEQUENCE [LARGE SCALE GENOMIC DNA]</scope>
    <source>
        <strain evidence="8">DNF00019</strain>
    </source>
</reference>
<comment type="caution">
    <text evidence="7">The sequence shown here is derived from an EMBL/GenBank/DDBJ whole genome shotgun (WGS) entry which is preliminary data.</text>
</comment>
<keyword evidence="3" id="KW-0949">S-adenosyl-L-methionine</keyword>
<dbReference type="STRING" id="1393034.HMPREF3192_01226"/>
<dbReference type="Pfam" id="PF10672">
    <property type="entry name" value="Methyltrans_SAM"/>
    <property type="match status" value="1"/>
</dbReference>
<dbReference type="SUPFAM" id="SSF53335">
    <property type="entry name" value="S-adenosyl-L-methionine-dependent methyltransferases"/>
    <property type="match status" value="1"/>
</dbReference>
<evidence type="ECO:0000313" key="8">
    <source>
        <dbReference type="Proteomes" id="UP000070675"/>
    </source>
</evidence>
<proteinExistence type="predicted"/>